<evidence type="ECO:0000256" key="1">
    <source>
        <dbReference type="SAM" id="MobiDB-lite"/>
    </source>
</evidence>
<evidence type="ECO:0000313" key="3">
    <source>
        <dbReference type="EMBL" id="MCI0184739.1"/>
    </source>
</evidence>
<keyword evidence="2" id="KW-0732">Signal</keyword>
<gene>
    <name evidence="3" type="ORF">MM817_03036</name>
</gene>
<dbReference type="Proteomes" id="UP001139263">
    <property type="component" value="Unassembled WGS sequence"/>
</dbReference>
<dbReference type="RefSeq" id="WP_241716655.1">
    <property type="nucleotide sequence ID" value="NZ_JALBUF010000023.1"/>
</dbReference>
<evidence type="ECO:0008006" key="5">
    <source>
        <dbReference type="Google" id="ProtNLM"/>
    </source>
</evidence>
<dbReference type="EMBL" id="JALBUF010000023">
    <property type="protein sequence ID" value="MCI0184739.1"/>
    <property type="molecule type" value="Genomic_DNA"/>
</dbReference>
<organism evidence="3 4">
    <name type="scientific">Sulfoacidibacillus ferrooxidans</name>
    <dbReference type="NCBI Taxonomy" id="2005001"/>
    <lineage>
        <taxon>Bacteria</taxon>
        <taxon>Bacillati</taxon>
        <taxon>Bacillota</taxon>
        <taxon>Bacilli</taxon>
        <taxon>Bacillales</taxon>
        <taxon>Alicyclobacillaceae</taxon>
        <taxon>Sulfoacidibacillus</taxon>
    </lineage>
</organism>
<accession>A0A9X1VBD6</accession>
<dbReference type="AlphaFoldDB" id="A0A9X1VBD6"/>
<feature type="region of interest" description="Disordered" evidence="1">
    <location>
        <begin position="131"/>
        <end position="152"/>
    </location>
</feature>
<evidence type="ECO:0000313" key="4">
    <source>
        <dbReference type="Proteomes" id="UP001139263"/>
    </source>
</evidence>
<keyword evidence="4" id="KW-1185">Reference proteome</keyword>
<comment type="caution">
    <text evidence="3">The sequence shown here is derived from an EMBL/GenBank/DDBJ whole genome shotgun (WGS) entry which is preliminary data.</text>
</comment>
<feature type="signal peptide" evidence="2">
    <location>
        <begin position="1"/>
        <end position="23"/>
    </location>
</feature>
<feature type="chain" id="PRO_5040858550" description="Lipoprotein" evidence="2">
    <location>
        <begin position="24"/>
        <end position="152"/>
    </location>
</feature>
<proteinExistence type="predicted"/>
<dbReference type="PROSITE" id="PS51257">
    <property type="entry name" value="PROKAR_LIPOPROTEIN"/>
    <property type="match status" value="1"/>
</dbReference>
<evidence type="ECO:0000256" key="2">
    <source>
        <dbReference type="SAM" id="SignalP"/>
    </source>
</evidence>
<protein>
    <recommendedName>
        <fullName evidence="5">Lipoprotein</fullName>
    </recommendedName>
</protein>
<reference evidence="3" key="1">
    <citation type="submission" date="2022-03" db="EMBL/GenBank/DDBJ databases">
        <title>Draft Genome Sequence of Firmicute Strain S0AB, a Heterotrophic Iron/Sulfur-Oxidizing Extreme Acidophile.</title>
        <authorList>
            <person name="Vergara E."/>
            <person name="Pakostova E."/>
            <person name="Johnson D.B."/>
            <person name="Holmes D.S."/>
        </authorList>
    </citation>
    <scope>NUCLEOTIDE SEQUENCE</scope>
    <source>
        <strain evidence="3">S0AB</strain>
    </source>
</reference>
<sequence>MKKFAWLLGSVALCMLVSGCSTAPPQTFNYKDVHFKLVNRQSMNGAKSYTIQITSTSSMELTHLSLYLSYPIKLQNGSQSNPFEIQGRTNQAIVTLDKGQSAQFTFYAPIKQVFGDSTLLDFNTPEIELDGYTKQGNTETPFEMGGELSQYK</sequence>
<name>A0A9X1VBD6_9BACL</name>